<dbReference type="STRING" id="1507870.A0A1V8SPM5"/>
<evidence type="ECO:0000313" key="2">
    <source>
        <dbReference type="EMBL" id="OQO01049.1"/>
    </source>
</evidence>
<evidence type="ECO:0000256" key="1">
    <source>
        <dbReference type="SAM" id="MobiDB-lite"/>
    </source>
</evidence>
<dbReference type="OrthoDB" id="5429993at2759"/>
<feature type="compositionally biased region" description="Basic and acidic residues" evidence="1">
    <location>
        <begin position="91"/>
        <end position="100"/>
    </location>
</feature>
<feature type="compositionally biased region" description="Polar residues" evidence="1">
    <location>
        <begin position="144"/>
        <end position="154"/>
    </location>
</feature>
<organism evidence="2 3">
    <name type="scientific">Cryoendolithus antarcticus</name>
    <dbReference type="NCBI Taxonomy" id="1507870"/>
    <lineage>
        <taxon>Eukaryota</taxon>
        <taxon>Fungi</taxon>
        <taxon>Dikarya</taxon>
        <taxon>Ascomycota</taxon>
        <taxon>Pezizomycotina</taxon>
        <taxon>Dothideomycetes</taxon>
        <taxon>Dothideomycetidae</taxon>
        <taxon>Cladosporiales</taxon>
        <taxon>Cladosporiaceae</taxon>
        <taxon>Cryoendolithus</taxon>
    </lineage>
</organism>
<feature type="compositionally biased region" description="Polar residues" evidence="1">
    <location>
        <begin position="170"/>
        <end position="206"/>
    </location>
</feature>
<keyword evidence="3" id="KW-1185">Reference proteome</keyword>
<dbReference type="EMBL" id="NAJO01000032">
    <property type="protein sequence ID" value="OQO01049.1"/>
    <property type="molecule type" value="Genomic_DNA"/>
</dbReference>
<comment type="caution">
    <text evidence="2">The sequence shown here is derived from an EMBL/GenBank/DDBJ whole genome shotgun (WGS) entry which is preliminary data.</text>
</comment>
<sequence length="528" mass="57286">MAAPSSRLPSTRRPTGAGAGRSRPVSMIEPNFGALSAPQDAPTSRSMKKRSLLPQLSRTSSAEHATPGIESVDEDVEDGGDGYQPAVPGDRSPRDSHYADQRAMPPPPTKMARPRPMSMMVPSTAGTQLGRAPSVRTHARTQSKDSNASSTGVSSAAAIARQPAQDSVPKRSSSIRQPASASGLARTSSIRAPQYQIPTRTSSAAISTALKRASTISTSSQSSLPSPLSPRKPPSESHPQSRLQALQPPGKPSFNTYQQHFSPAKSALPKPPLPHHIKPLPAESTEEQDPESARQDLHLLHLSLLHSTSFATTRAYKASAERQLGARHAKLRTALIALREREAEEAKQENLAALLAWNDDPTELVADLQSLARIHRDVEALLSTRYADLVAQFETWLEDAMAVSEVSYDNGREFVDPLPREWKDAYTSIALQVRALQRGLATLPPAPSVPEDGEEEVVTGLHRLLETCHKLVDETLKEMEIMRGIEAKVLEGEERRVQSMVGSLRLGDAEKLGGKEEVWRPAWEVEGA</sequence>
<feature type="compositionally biased region" description="Low complexity" evidence="1">
    <location>
        <begin position="214"/>
        <end position="226"/>
    </location>
</feature>
<evidence type="ECO:0000313" key="3">
    <source>
        <dbReference type="Proteomes" id="UP000192596"/>
    </source>
</evidence>
<feature type="compositionally biased region" description="Acidic residues" evidence="1">
    <location>
        <begin position="71"/>
        <end position="80"/>
    </location>
</feature>
<accession>A0A1V8SPM5</accession>
<feature type="region of interest" description="Disordered" evidence="1">
    <location>
        <begin position="1"/>
        <end position="294"/>
    </location>
</feature>
<gene>
    <name evidence="2" type="ORF">B0A48_13292</name>
</gene>
<name>A0A1V8SPM5_9PEZI</name>
<protein>
    <submittedName>
        <fullName evidence="2">Uncharacterized protein</fullName>
    </submittedName>
</protein>
<proteinExistence type="predicted"/>
<feature type="compositionally biased region" description="Polar residues" evidence="1">
    <location>
        <begin position="54"/>
        <end position="63"/>
    </location>
</feature>
<dbReference type="AlphaFoldDB" id="A0A1V8SPM5"/>
<dbReference type="Proteomes" id="UP000192596">
    <property type="component" value="Unassembled WGS sequence"/>
</dbReference>
<dbReference type="InParanoid" id="A0A1V8SPM5"/>
<reference evidence="3" key="1">
    <citation type="submission" date="2017-03" db="EMBL/GenBank/DDBJ databases">
        <title>Genomes of endolithic fungi from Antarctica.</title>
        <authorList>
            <person name="Coleine C."/>
            <person name="Masonjones S."/>
            <person name="Stajich J.E."/>
        </authorList>
    </citation>
    <scope>NUCLEOTIDE SEQUENCE [LARGE SCALE GENOMIC DNA]</scope>
    <source>
        <strain evidence="3">CCFEE 5527</strain>
    </source>
</reference>